<reference evidence="3" key="2">
    <citation type="submission" date="2015-03" db="UniProtKB">
        <authorList>
            <consortium name="EnsemblPlants"/>
        </authorList>
    </citation>
    <scope>IDENTIFICATION</scope>
</reference>
<evidence type="ECO:0000256" key="1">
    <source>
        <dbReference type="SAM" id="MobiDB-lite"/>
    </source>
</evidence>
<dbReference type="Proteomes" id="UP000032141">
    <property type="component" value="Chromosome C8"/>
</dbReference>
<dbReference type="AlphaFoldDB" id="A0A0D3DLI2"/>
<dbReference type="EnsemblPlants" id="Bo8g034170.1">
    <property type="protein sequence ID" value="Bo8g034170.1"/>
    <property type="gene ID" value="Bo8g034170"/>
</dbReference>
<evidence type="ECO:0008006" key="5">
    <source>
        <dbReference type="Google" id="ProtNLM"/>
    </source>
</evidence>
<proteinExistence type="predicted"/>
<protein>
    <recommendedName>
        <fullName evidence="5">RRM domain-containing protein</fullName>
    </recommendedName>
</protein>
<feature type="transmembrane region" description="Helical" evidence="2">
    <location>
        <begin position="6"/>
        <end position="25"/>
    </location>
</feature>
<reference evidence="3 4" key="1">
    <citation type="journal article" date="2014" name="Genome Biol.">
        <title>Transcriptome and methylome profiling reveals relics of genome dominance in the mesopolyploid Brassica oleracea.</title>
        <authorList>
            <person name="Parkin I.A."/>
            <person name="Koh C."/>
            <person name="Tang H."/>
            <person name="Robinson S.J."/>
            <person name="Kagale S."/>
            <person name="Clarke W.E."/>
            <person name="Town C.D."/>
            <person name="Nixon J."/>
            <person name="Krishnakumar V."/>
            <person name="Bidwell S.L."/>
            <person name="Denoeud F."/>
            <person name="Belcram H."/>
            <person name="Links M.G."/>
            <person name="Just J."/>
            <person name="Clarke C."/>
            <person name="Bender T."/>
            <person name="Huebert T."/>
            <person name="Mason A.S."/>
            <person name="Pires J.C."/>
            <person name="Barker G."/>
            <person name="Moore J."/>
            <person name="Walley P.G."/>
            <person name="Manoli S."/>
            <person name="Batley J."/>
            <person name="Edwards D."/>
            <person name="Nelson M.N."/>
            <person name="Wang X."/>
            <person name="Paterson A.H."/>
            <person name="King G."/>
            <person name="Bancroft I."/>
            <person name="Chalhoub B."/>
            <person name="Sharpe A.G."/>
        </authorList>
    </citation>
    <scope>NUCLEOTIDE SEQUENCE</scope>
    <source>
        <strain evidence="3 4">cv. TO1000</strain>
    </source>
</reference>
<dbReference type="GO" id="GO:0003676">
    <property type="term" value="F:nucleic acid binding"/>
    <property type="evidence" value="ECO:0007669"/>
    <property type="project" value="InterPro"/>
</dbReference>
<feature type="region of interest" description="Disordered" evidence="1">
    <location>
        <begin position="74"/>
        <end position="132"/>
    </location>
</feature>
<evidence type="ECO:0000256" key="2">
    <source>
        <dbReference type="SAM" id="Phobius"/>
    </source>
</evidence>
<keyword evidence="2" id="KW-0812">Transmembrane</keyword>
<keyword evidence="2" id="KW-0472">Membrane</keyword>
<accession>A0A0D3DLI2</accession>
<sequence>MVQPLSLFLFLCLFVLNCIYLFSVWRKQDKMRPEPHHYGRIAYIDFKEGAEKAYDLNGTEFGGWNILVDEAKPRDSSGGGFSGGGGGHFSGGGGRFGGGGSSGGGRGRDNGGGRGFSKPSYIPSGKKTTFDD</sequence>
<evidence type="ECO:0000313" key="3">
    <source>
        <dbReference type="EnsemblPlants" id="Bo8g034170.1"/>
    </source>
</evidence>
<evidence type="ECO:0000313" key="4">
    <source>
        <dbReference type="Proteomes" id="UP000032141"/>
    </source>
</evidence>
<dbReference type="STRING" id="109376.A0A0D3DLI2"/>
<dbReference type="OMA" id="PEPHHYG"/>
<keyword evidence="4" id="KW-1185">Reference proteome</keyword>
<dbReference type="HOGENOM" id="CLU_1920004_0_0_1"/>
<organism evidence="3 4">
    <name type="scientific">Brassica oleracea var. oleracea</name>
    <dbReference type="NCBI Taxonomy" id="109376"/>
    <lineage>
        <taxon>Eukaryota</taxon>
        <taxon>Viridiplantae</taxon>
        <taxon>Streptophyta</taxon>
        <taxon>Embryophyta</taxon>
        <taxon>Tracheophyta</taxon>
        <taxon>Spermatophyta</taxon>
        <taxon>Magnoliopsida</taxon>
        <taxon>eudicotyledons</taxon>
        <taxon>Gunneridae</taxon>
        <taxon>Pentapetalae</taxon>
        <taxon>rosids</taxon>
        <taxon>malvids</taxon>
        <taxon>Brassicales</taxon>
        <taxon>Brassicaceae</taxon>
        <taxon>Brassiceae</taxon>
        <taxon>Brassica</taxon>
    </lineage>
</organism>
<name>A0A0D3DLI2_BRAOL</name>
<dbReference type="SUPFAM" id="SSF54928">
    <property type="entry name" value="RNA-binding domain, RBD"/>
    <property type="match status" value="1"/>
</dbReference>
<dbReference type="InterPro" id="IPR012677">
    <property type="entry name" value="Nucleotide-bd_a/b_plait_sf"/>
</dbReference>
<dbReference type="Gramene" id="Bo8g034170.1">
    <property type="protein sequence ID" value="Bo8g034170.1"/>
    <property type="gene ID" value="Bo8g034170"/>
</dbReference>
<dbReference type="Gene3D" id="3.30.70.330">
    <property type="match status" value="1"/>
</dbReference>
<keyword evidence="2" id="KW-1133">Transmembrane helix</keyword>
<dbReference type="eggNOG" id="KOG4210">
    <property type="taxonomic scope" value="Eukaryota"/>
</dbReference>
<dbReference type="InterPro" id="IPR035979">
    <property type="entry name" value="RBD_domain_sf"/>
</dbReference>
<feature type="compositionally biased region" description="Gly residues" evidence="1">
    <location>
        <begin position="77"/>
        <end position="105"/>
    </location>
</feature>